<name>A0A1H9EM67_9BACT</name>
<dbReference type="OrthoDB" id="1491808at2"/>
<dbReference type="RefSeq" id="WP_090167265.1">
    <property type="nucleotide sequence ID" value="NZ_FOFB01000007.1"/>
</dbReference>
<dbReference type="Proteomes" id="UP000199021">
    <property type="component" value="Unassembled WGS sequence"/>
</dbReference>
<proteinExistence type="predicted"/>
<evidence type="ECO:0000313" key="1">
    <source>
        <dbReference type="EMBL" id="SEQ26820.1"/>
    </source>
</evidence>
<dbReference type="InParanoid" id="A0A1H9EM67"/>
<sequence length="235" mass="26657">MKPTSAYLNDRSTFTYELKIRINSRNYLERIIAFEKAFLVLGEASGLFVAVPFKTEVYLNMEPLLEKYEKERFLSMEQRKTEAVTLLNFEESKYFRNRVAFVGLDLRGAELEDGIPVAPVDTTDSLELRSAAKMMQLVTVAGPLYEDLMDEFYWEEYLTVRVKSHANIWLEEIVEEGVVRDNRAVAEKMVPVLNGFLQELRTLAEAENGSLALIDAGSELVTEAGVLLGGKIIVE</sequence>
<reference evidence="2" key="1">
    <citation type="submission" date="2016-10" db="EMBL/GenBank/DDBJ databases">
        <authorList>
            <person name="Varghese N."/>
            <person name="Submissions S."/>
        </authorList>
    </citation>
    <scope>NUCLEOTIDE SEQUENCE [LARGE SCALE GENOMIC DNA]</scope>
    <source>
        <strain evidence="2">DSM 24740</strain>
    </source>
</reference>
<keyword evidence="2" id="KW-1185">Reference proteome</keyword>
<evidence type="ECO:0000313" key="2">
    <source>
        <dbReference type="Proteomes" id="UP000199021"/>
    </source>
</evidence>
<dbReference type="EMBL" id="FOFB01000007">
    <property type="protein sequence ID" value="SEQ26820.1"/>
    <property type="molecule type" value="Genomic_DNA"/>
</dbReference>
<accession>A0A1H9EM67</accession>
<gene>
    <name evidence="1" type="ORF">SAMN05444359_107131</name>
</gene>
<organism evidence="1 2">
    <name type="scientific">Neolewinella agarilytica</name>
    <dbReference type="NCBI Taxonomy" id="478744"/>
    <lineage>
        <taxon>Bacteria</taxon>
        <taxon>Pseudomonadati</taxon>
        <taxon>Bacteroidota</taxon>
        <taxon>Saprospiria</taxon>
        <taxon>Saprospirales</taxon>
        <taxon>Lewinellaceae</taxon>
        <taxon>Neolewinella</taxon>
    </lineage>
</organism>
<dbReference type="AlphaFoldDB" id="A0A1H9EM67"/>
<protein>
    <submittedName>
        <fullName evidence="1">Uncharacterized protein</fullName>
    </submittedName>
</protein>